<keyword evidence="1" id="KW-0812">Transmembrane</keyword>
<evidence type="ECO:0000313" key="3">
    <source>
        <dbReference type="EMBL" id="GLI92245.1"/>
    </source>
</evidence>
<evidence type="ECO:0000313" key="4">
    <source>
        <dbReference type="Proteomes" id="UP001144323"/>
    </source>
</evidence>
<dbReference type="EMBL" id="BSEC01000001">
    <property type="protein sequence ID" value="GLI92245.1"/>
    <property type="molecule type" value="Genomic_DNA"/>
</dbReference>
<protein>
    <recommendedName>
        <fullName evidence="2">Putative Flp pilus-assembly TadG-like N-terminal domain-containing protein</fullName>
    </recommendedName>
</protein>
<keyword evidence="1" id="KW-1133">Transmembrane helix</keyword>
<evidence type="ECO:0000259" key="2">
    <source>
        <dbReference type="Pfam" id="PF13400"/>
    </source>
</evidence>
<gene>
    <name evidence="3" type="ORF">LMG27198_12370</name>
</gene>
<dbReference type="Proteomes" id="UP001144323">
    <property type="component" value="Unassembled WGS sequence"/>
</dbReference>
<accession>A0A9W6GSS9</accession>
<comment type="caution">
    <text evidence="3">The sequence shown here is derived from an EMBL/GenBank/DDBJ whole genome shotgun (WGS) entry which is preliminary data.</text>
</comment>
<keyword evidence="4" id="KW-1185">Reference proteome</keyword>
<sequence length="449" mass="46677">MQGPVNIAGGAKRMTDRSWAARLKSRATTFRSDDAGAVTIFVVMTIPLLVAVMAIVADIGFAYVRQRQMQVAADAAAYSAAGNIIYALTRGLTPTNYGLEARSVAATSGFVNGANNVTVTSALGAPSSTTCVLPFDCVKVTINEQRHFVFLQAAQRLFNRADQSGNLTIGAASVAAIRRDPNANYCMLALAAANQADAVKIGGSATITTPTNHPCGIADNSSSNAAFNTTGCGSSADIPINVVGGATANCSSSIVPQLGAYPTPDPYQANGARTALENYQPSSCASLASNAVTLSPGCYNDFKTNNNLTLLPGVYYLNKLDIGNITITGTGVTIIINPTQTSWQFNGNAVLNIKAPTSGAFQGVAITSMATRSSVSEFVYQGNLTAAFEGALYFPHTTIKTTGSLNGTCMQIVADVIDLTGATTLNQDCPMFTGNGAPRIQTWETGLIQ</sequence>
<name>A0A9W6GSS9_9HYPH</name>
<organism evidence="3 4">
    <name type="scientific">Methylocystis echinoides</name>
    <dbReference type="NCBI Taxonomy" id="29468"/>
    <lineage>
        <taxon>Bacteria</taxon>
        <taxon>Pseudomonadati</taxon>
        <taxon>Pseudomonadota</taxon>
        <taxon>Alphaproteobacteria</taxon>
        <taxon>Hyphomicrobiales</taxon>
        <taxon>Methylocystaceae</taxon>
        <taxon>Methylocystis</taxon>
    </lineage>
</organism>
<proteinExistence type="predicted"/>
<dbReference type="Pfam" id="PF13400">
    <property type="entry name" value="Tad"/>
    <property type="match status" value="1"/>
</dbReference>
<reference evidence="3" key="1">
    <citation type="journal article" date="2023" name="Int. J. Syst. Evol. Microbiol.">
        <title>Methylocystis iwaonis sp. nov., a type II methane-oxidizing bacterium from surface soil of a rice paddy field in Japan, and emended description of the genus Methylocystis (ex Whittenbury et al. 1970) Bowman et al. 1993.</title>
        <authorList>
            <person name="Kaise H."/>
            <person name="Sawadogo J.B."/>
            <person name="Alam M.S."/>
            <person name="Ueno C."/>
            <person name="Dianou D."/>
            <person name="Shinjo R."/>
            <person name="Asakawa S."/>
        </authorList>
    </citation>
    <scope>NUCLEOTIDE SEQUENCE</scope>
    <source>
        <strain evidence="3">LMG27198</strain>
    </source>
</reference>
<keyword evidence="1" id="KW-0472">Membrane</keyword>
<dbReference type="AlphaFoldDB" id="A0A9W6GSS9"/>
<feature type="transmembrane region" description="Helical" evidence="1">
    <location>
        <begin position="40"/>
        <end position="64"/>
    </location>
</feature>
<dbReference type="InterPro" id="IPR028087">
    <property type="entry name" value="Tad_N"/>
</dbReference>
<evidence type="ECO:0000256" key="1">
    <source>
        <dbReference type="SAM" id="Phobius"/>
    </source>
</evidence>
<feature type="domain" description="Putative Flp pilus-assembly TadG-like N-terminal" evidence="2">
    <location>
        <begin position="36"/>
        <end position="82"/>
    </location>
</feature>